<dbReference type="GO" id="GO:1990961">
    <property type="term" value="P:xenobiotic detoxification by transmembrane export across the plasma membrane"/>
    <property type="evidence" value="ECO:0007669"/>
    <property type="project" value="UniProtKB-ARBA"/>
</dbReference>
<dbReference type="AlphaFoldDB" id="A0A940YEL5"/>
<dbReference type="GO" id="GO:0005886">
    <property type="term" value="C:plasma membrane"/>
    <property type="evidence" value="ECO:0007669"/>
    <property type="project" value="UniProtKB-SubCell"/>
</dbReference>
<evidence type="ECO:0000256" key="6">
    <source>
        <dbReference type="ARBA" id="ARBA00023136"/>
    </source>
</evidence>
<keyword evidence="2" id="KW-0813">Transport</keyword>
<evidence type="ECO:0000313" key="11">
    <source>
        <dbReference type="EMBL" id="MBQ0957347.1"/>
    </source>
</evidence>
<dbReference type="PANTHER" id="PTHR30561">
    <property type="entry name" value="SMR FAMILY PROTON-DEPENDENT DRUG EFFLUX TRANSPORTER SUGE"/>
    <property type="match status" value="1"/>
</dbReference>
<dbReference type="GO" id="GO:0022857">
    <property type="term" value="F:transmembrane transporter activity"/>
    <property type="evidence" value="ECO:0007669"/>
    <property type="project" value="InterPro"/>
</dbReference>
<evidence type="ECO:0000256" key="8">
    <source>
        <dbReference type="ARBA" id="ARBA00039168"/>
    </source>
</evidence>
<dbReference type="PANTHER" id="PTHR30561:SF0">
    <property type="entry name" value="GUANIDINIUM EXPORTER"/>
    <property type="match status" value="1"/>
</dbReference>
<evidence type="ECO:0000256" key="5">
    <source>
        <dbReference type="ARBA" id="ARBA00022989"/>
    </source>
</evidence>
<evidence type="ECO:0000256" key="10">
    <source>
        <dbReference type="SAM" id="Phobius"/>
    </source>
</evidence>
<dbReference type="InterPro" id="IPR000390">
    <property type="entry name" value="Small_drug/metabolite_transptr"/>
</dbReference>
<dbReference type="RefSeq" id="WP_210799654.1">
    <property type="nucleotide sequence ID" value="NZ_JAGQDE010000001.1"/>
</dbReference>
<feature type="transmembrane region" description="Helical" evidence="10">
    <location>
        <begin position="96"/>
        <end position="114"/>
    </location>
</feature>
<evidence type="ECO:0000313" key="12">
    <source>
        <dbReference type="Proteomes" id="UP000678374"/>
    </source>
</evidence>
<dbReference type="SUPFAM" id="SSF103481">
    <property type="entry name" value="Multidrug resistance efflux transporter EmrE"/>
    <property type="match status" value="1"/>
</dbReference>
<comment type="similarity">
    <text evidence="7">Belongs to the drug/metabolite transporter (DMT) superfamily. Small multidrug resistance (SMR) (TC 2.A.7.1) family. Gdx/SugE subfamily.</text>
</comment>
<keyword evidence="6 10" id="KW-0472">Membrane</keyword>
<dbReference type="Gene3D" id="1.10.3730.20">
    <property type="match status" value="1"/>
</dbReference>
<keyword evidence="4 9" id="KW-0812">Transmembrane</keyword>
<dbReference type="FunFam" id="1.10.3730.20:FF:000001">
    <property type="entry name" value="Quaternary ammonium compound resistance transporter SugE"/>
    <property type="match status" value="1"/>
</dbReference>
<sequence length="116" mass="12095">MNWSLSSPTPLFAWLLVVASGVCEIAFSVLMKECDGFTKPAPTAGAVGFGLVSIWLMSVALRGVPLGPAYAVWAGIGTLGTALLATLLYQEPMTPMKALFFALVVVGIIGLQAGEH</sequence>
<feature type="transmembrane region" description="Helical" evidence="10">
    <location>
        <begin position="70"/>
        <end position="89"/>
    </location>
</feature>
<evidence type="ECO:0000256" key="1">
    <source>
        <dbReference type="ARBA" id="ARBA00004651"/>
    </source>
</evidence>
<comment type="subcellular location">
    <subcellularLocation>
        <location evidence="1 9">Cell membrane</location>
        <topology evidence="1 9">Multi-pass membrane protein</topology>
    </subcellularLocation>
</comment>
<evidence type="ECO:0000256" key="9">
    <source>
        <dbReference type="RuleBase" id="RU003942"/>
    </source>
</evidence>
<evidence type="ECO:0000256" key="3">
    <source>
        <dbReference type="ARBA" id="ARBA00022475"/>
    </source>
</evidence>
<keyword evidence="5 10" id="KW-1133">Transmembrane helix</keyword>
<gene>
    <name evidence="11" type="ORF">KAK06_00115</name>
</gene>
<name>A0A940YEL5_9BURK</name>
<dbReference type="Proteomes" id="UP000678374">
    <property type="component" value="Unassembled WGS sequence"/>
</dbReference>
<keyword evidence="3" id="KW-1003">Cell membrane</keyword>
<dbReference type="EMBL" id="JAGQDE010000001">
    <property type="protein sequence ID" value="MBQ0957347.1"/>
    <property type="molecule type" value="Genomic_DNA"/>
</dbReference>
<dbReference type="Pfam" id="PF00893">
    <property type="entry name" value="Multi_Drug_Res"/>
    <property type="match status" value="1"/>
</dbReference>
<accession>A0A940YEL5</accession>
<keyword evidence="12" id="KW-1185">Reference proteome</keyword>
<protein>
    <recommendedName>
        <fullName evidence="8">Guanidinium exporter</fullName>
    </recommendedName>
</protein>
<dbReference type="InterPro" id="IPR045324">
    <property type="entry name" value="Small_multidrug_res"/>
</dbReference>
<comment type="caution">
    <text evidence="11">The sequence shown here is derived from an EMBL/GenBank/DDBJ whole genome shotgun (WGS) entry which is preliminary data.</text>
</comment>
<feature type="transmembrane region" description="Helical" evidence="10">
    <location>
        <begin position="12"/>
        <end position="31"/>
    </location>
</feature>
<organism evidence="11 12">
    <name type="scientific">Ideonella aquatica</name>
    <dbReference type="NCBI Taxonomy" id="2824119"/>
    <lineage>
        <taxon>Bacteria</taxon>
        <taxon>Pseudomonadati</taxon>
        <taxon>Pseudomonadota</taxon>
        <taxon>Betaproteobacteria</taxon>
        <taxon>Burkholderiales</taxon>
        <taxon>Sphaerotilaceae</taxon>
        <taxon>Ideonella</taxon>
    </lineage>
</organism>
<reference evidence="11" key="1">
    <citation type="submission" date="2021-04" db="EMBL/GenBank/DDBJ databases">
        <title>The genome sequence of Ideonella sp. 4Y11.</title>
        <authorList>
            <person name="Liu Y."/>
        </authorList>
    </citation>
    <scope>NUCLEOTIDE SEQUENCE</scope>
    <source>
        <strain evidence="11">4Y11</strain>
    </source>
</reference>
<evidence type="ECO:0000256" key="2">
    <source>
        <dbReference type="ARBA" id="ARBA00022448"/>
    </source>
</evidence>
<evidence type="ECO:0000256" key="4">
    <source>
        <dbReference type="ARBA" id="ARBA00022692"/>
    </source>
</evidence>
<feature type="transmembrane region" description="Helical" evidence="10">
    <location>
        <begin position="43"/>
        <end position="64"/>
    </location>
</feature>
<proteinExistence type="inferred from homology"/>
<evidence type="ECO:0000256" key="7">
    <source>
        <dbReference type="ARBA" id="ARBA00038151"/>
    </source>
</evidence>
<dbReference type="InterPro" id="IPR037185">
    <property type="entry name" value="EmrE-like"/>
</dbReference>